<evidence type="ECO:0000313" key="2">
    <source>
        <dbReference type="EMBL" id="MFC0267944.1"/>
    </source>
</evidence>
<name>A0ABV6G2Z5_9GAMM</name>
<comment type="caution">
    <text evidence="2">The sequence shown here is derived from an EMBL/GenBank/DDBJ whole genome shotgun (WGS) entry which is preliminary data.</text>
</comment>
<organism evidence="2 3">
    <name type="scientific">Kushneria aurantia</name>
    <dbReference type="NCBI Taxonomy" id="504092"/>
    <lineage>
        <taxon>Bacteria</taxon>
        <taxon>Pseudomonadati</taxon>
        <taxon>Pseudomonadota</taxon>
        <taxon>Gammaproteobacteria</taxon>
        <taxon>Oceanospirillales</taxon>
        <taxon>Halomonadaceae</taxon>
        <taxon>Kushneria</taxon>
    </lineage>
</organism>
<dbReference type="EMBL" id="JBHLVX010000031">
    <property type="protein sequence ID" value="MFC0267944.1"/>
    <property type="molecule type" value="Genomic_DNA"/>
</dbReference>
<proteinExistence type="predicted"/>
<dbReference type="RefSeq" id="WP_156826874.1">
    <property type="nucleotide sequence ID" value="NZ_JBHLVX010000031.1"/>
</dbReference>
<dbReference type="Proteomes" id="UP001589814">
    <property type="component" value="Unassembled WGS sequence"/>
</dbReference>
<keyword evidence="1" id="KW-0812">Transmembrane</keyword>
<reference evidence="2 3" key="1">
    <citation type="submission" date="2024-09" db="EMBL/GenBank/DDBJ databases">
        <authorList>
            <person name="Sun Q."/>
            <person name="Mori K."/>
        </authorList>
    </citation>
    <scope>NUCLEOTIDE SEQUENCE [LARGE SCALE GENOMIC DNA]</scope>
    <source>
        <strain evidence="2 3">CCM 7415</strain>
    </source>
</reference>
<keyword evidence="3" id="KW-1185">Reference proteome</keyword>
<accession>A0ABV6G2Z5</accession>
<evidence type="ECO:0000313" key="3">
    <source>
        <dbReference type="Proteomes" id="UP001589814"/>
    </source>
</evidence>
<protein>
    <submittedName>
        <fullName evidence="2">Uncharacterized protein</fullName>
    </submittedName>
</protein>
<keyword evidence="1" id="KW-1133">Transmembrane helix</keyword>
<keyword evidence="1" id="KW-0472">Membrane</keyword>
<sequence>MKVQACIDYDEQLSQCHAIVWVDAADLSQASSGMSAAEGSQIVAAILGVWALAWVARAVGKAFNIR</sequence>
<gene>
    <name evidence="2" type="ORF">ACFFHW_08095</name>
</gene>
<evidence type="ECO:0000256" key="1">
    <source>
        <dbReference type="SAM" id="Phobius"/>
    </source>
</evidence>
<feature type="transmembrane region" description="Helical" evidence="1">
    <location>
        <begin position="42"/>
        <end position="60"/>
    </location>
</feature>